<dbReference type="InterPro" id="IPR002725">
    <property type="entry name" value="YgjP-like_metallopeptidase"/>
</dbReference>
<dbReference type="CDD" id="cd07344">
    <property type="entry name" value="M48_yhfN_like"/>
    <property type="match status" value="1"/>
</dbReference>
<feature type="domain" description="YgjP-like metallopeptidase" evidence="1">
    <location>
        <begin position="80"/>
        <end position="178"/>
    </location>
</feature>
<dbReference type="OrthoDB" id="308128at2157"/>
<protein>
    <submittedName>
        <fullName evidence="2">M48 family metallopeptidase</fullName>
    </submittedName>
</protein>
<evidence type="ECO:0000259" key="1">
    <source>
        <dbReference type="Pfam" id="PF01863"/>
    </source>
</evidence>
<evidence type="ECO:0000313" key="2">
    <source>
        <dbReference type="EMBL" id="QLC51012.1"/>
    </source>
</evidence>
<reference evidence="2 3" key="1">
    <citation type="submission" date="2020-06" db="EMBL/GenBank/DDBJ databases">
        <title>Methanolobus halotolerans sp. nov., isolated from a saline lake Tus in Siberia.</title>
        <authorList>
            <person name="Shen Y."/>
            <person name="Chen S.-C."/>
            <person name="Lai M.-C."/>
            <person name="Huang H.-H."/>
            <person name="Chiu H.-H."/>
            <person name="Tang S.-L."/>
            <person name="Rogozin D.Y."/>
            <person name="Degermendzhy A.G."/>
        </authorList>
    </citation>
    <scope>NUCLEOTIDE SEQUENCE [LARGE SCALE GENOMIC DNA]</scope>
    <source>
        <strain evidence="2 3">DSM 21339</strain>
    </source>
</reference>
<dbReference type="InterPro" id="IPR053136">
    <property type="entry name" value="UTP_pyrophosphatase-like"/>
</dbReference>
<keyword evidence="3" id="KW-1185">Reference proteome</keyword>
<dbReference type="PANTHER" id="PTHR30399:SF1">
    <property type="entry name" value="UTP PYROPHOSPHATASE"/>
    <property type="match status" value="1"/>
</dbReference>
<dbReference type="KEGG" id="mzi:HWN40_12640"/>
<dbReference type="Gene3D" id="3.30.2010.10">
    <property type="entry name" value="Metalloproteases ('zincins'), catalytic domain"/>
    <property type="match status" value="1"/>
</dbReference>
<evidence type="ECO:0000313" key="3">
    <source>
        <dbReference type="Proteomes" id="UP000509594"/>
    </source>
</evidence>
<dbReference type="EMBL" id="CP058215">
    <property type="protein sequence ID" value="QLC51012.1"/>
    <property type="molecule type" value="Genomic_DNA"/>
</dbReference>
<sequence>MEYFVNIKDAMIRYHVIHSKVRNPRLEFRGGKFQLIIPESYPDHERIIRKHKRWIYNRHIRMQRLLSASKDLELDHSRSEEELKGLVRTCVLSMGKELGVQPKAVRFRKMKTKWGSCSSRSNLNFNTYMRYLPGELIEYIVYHEMVHLIEPNHSPDFWKHIRARFKDPKYYEEQLSNHWFLIQEEINKQIPARNGRASIP</sequence>
<dbReference type="Pfam" id="PF01863">
    <property type="entry name" value="YgjP-like"/>
    <property type="match status" value="1"/>
</dbReference>
<dbReference type="GeneID" id="55822537"/>
<dbReference type="PANTHER" id="PTHR30399">
    <property type="entry name" value="UNCHARACTERIZED PROTEIN YGJP"/>
    <property type="match status" value="1"/>
</dbReference>
<dbReference type="RefSeq" id="WP_176966067.1">
    <property type="nucleotide sequence ID" value="NZ_CP058215.1"/>
</dbReference>
<organism evidence="2 3">
    <name type="scientific">Methanolobus zinderi</name>
    <dbReference type="NCBI Taxonomy" id="536044"/>
    <lineage>
        <taxon>Archaea</taxon>
        <taxon>Methanobacteriati</taxon>
        <taxon>Methanobacteriota</taxon>
        <taxon>Stenosarchaea group</taxon>
        <taxon>Methanomicrobia</taxon>
        <taxon>Methanosarcinales</taxon>
        <taxon>Methanosarcinaceae</taxon>
        <taxon>Methanolobus</taxon>
    </lineage>
</organism>
<dbReference type="Proteomes" id="UP000509594">
    <property type="component" value="Chromosome"/>
</dbReference>
<dbReference type="AlphaFoldDB" id="A0A7D5E7N9"/>
<name>A0A7D5E7N9_9EURY</name>
<accession>A0A7D5E7N9</accession>
<proteinExistence type="predicted"/>
<gene>
    <name evidence="2" type="ORF">HWN40_12640</name>
</gene>